<protein>
    <submittedName>
        <fullName evidence="1">Uncharacterized protein</fullName>
    </submittedName>
</protein>
<accession>A0A6J5WXN4</accession>
<gene>
    <name evidence="1" type="ORF">ORAREDHAP_LOCUS21979</name>
</gene>
<proteinExistence type="predicted"/>
<dbReference type="AlphaFoldDB" id="A0A6J5WXN4"/>
<evidence type="ECO:0000313" key="1">
    <source>
        <dbReference type="EMBL" id="CAB4304432.1"/>
    </source>
</evidence>
<name>A0A6J5WXN4_PRUAR</name>
<dbReference type="EMBL" id="CAEKKB010000003">
    <property type="protein sequence ID" value="CAB4304432.1"/>
    <property type="molecule type" value="Genomic_DNA"/>
</dbReference>
<reference evidence="2" key="1">
    <citation type="journal article" date="2020" name="Genome Biol.">
        <title>Gamete binning: chromosome-level and haplotype-resolved genome assembly enabled by high-throughput single-cell sequencing of gamete genomes.</title>
        <authorList>
            <person name="Campoy J.A."/>
            <person name="Sun H."/>
            <person name="Goel M."/>
            <person name="Jiao W.-B."/>
            <person name="Folz-Donahue K."/>
            <person name="Wang N."/>
            <person name="Rubio M."/>
            <person name="Liu C."/>
            <person name="Kukat C."/>
            <person name="Ruiz D."/>
            <person name="Huettel B."/>
            <person name="Schneeberger K."/>
        </authorList>
    </citation>
    <scope>NUCLEOTIDE SEQUENCE [LARGE SCALE GENOMIC DNA]</scope>
    <source>
        <strain evidence="2">cv. Rojo Pasion</strain>
    </source>
</reference>
<dbReference type="Proteomes" id="UP000507245">
    <property type="component" value="Unassembled WGS sequence"/>
</dbReference>
<organism evidence="1 2">
    <name type="scientific">Prunus armeniaca</name>
    <name type="common">Apricot</name>
    <name type="synonym">Armeniaca vulgaris</name>
    <dbReference type="NCBI Taxonomy" id="36596"/>
    <lineage>
        <taxon>Eukaryota</taxon>
        <taxon>Viridiplantae</taxon>
        <taxon>Streptophyta</taxon>
        <taxon>Embryophyta</taxon>
        <taxon>Tracheophyta</taxon>
        <taxon>Spermatophyta</taxon>
        <taxon>Magnoliopsida</taxon>
        <taxon>eudicotyledons</taxon>
        <taxon>Gunneridae</taxon>
        <taxon>Pentapetalae</taxon>
        <taxon>rosids</taxon>
        <taxon>fabids</taxon>
        <taxon>Rosales</taxon>
        <taxon>Rosaceae</taxon>
        <taxon>Amygdaloideae</taxon>
        <taxon>Amygdaleae</taxon>
        <taxon>Prunus</taxon>
    </lineage>
</organism>
<keyword evidence="2" id="KW-1185">Reference proteome</keyword>
<sequence>MLVLFNYSVSYLKQEHDLGLQIFMVIKFLDSCDRISELPRNTIVIQAQKAERDAQIYKLRVCGRREIAHTPNNNLMK</sequence>
<evidence type="ECO:0000313" key="2">
    <source>
        <dbReference type="Proteomes" id="UP000507245"/>
    </source>
</evidence>